<gene>
    <name evidence="2" type="ORF">DILT_LOCUS7325</name>
</gene>
<dbReference type="AlphaFoldDB" id="A0A3P7L4A9"/>
<evidence type="ECO:0000259" key="1">
    <source>
        <dbReference type="PROSITE" id="PS50213"/>
    </source>
</evidence>
<dbReference type="InterPro" id="IPR036378">
    <property type="entry name" value="FAS1_dom_sf"/>
</dbReference>
<reference evidence="2 3" key="1">
    <citation type="submission" date="2018-11" db="EMBL/GenBank/DDBJ databases">
        <authorList>
            <consortium name="Pathogen Informatics"/>
        </authorList>
    </citation>
    <scope>NUCLEOTIDE SEQUENCE [LARGE SCALE GENOMIC DNA]</scope>
</reference>
<accession>A0A3P7L4A9</accession>
<protein>
    <recommendedName>
        <fullName evidence="1">FAS1 domain-containing protein</fullName>
    </recommendedName>
</protein>
<sequence>MHFGKATTTGTKPIEFRDGVIYPAKSINPPPTERVMDMIANDPDLKTTYENMQKAGFPSVLQQKKPNYAFLAPQNHGWVTREKEKAYNPSQMHKLMELHTIPHQLITGKDGNVGPETIQTLDSLNGQKLKVKKTFDGSTFVGHDQMDPKHWVS</sequence>
<organism evidence="2 3">
    <name type="scientific">Dibothriocephalus latus</name>
    <name type="common">Fish tapeworm</name>
    <name type="synonym">Diphyllobothrium latum</name>
    <dbReference type="NCBI Taxonomy" id="60516"/>
    <lineage>
        <taxon>Eukaryota</taxon>
        <taxon>Metazoa</taxon>
        <taxon>Spiralia</taxon>
        <taxon>Lophotrochozoa</taxon>
        <taxon>Platyhelminthes</taxon>
        <taxon>Cestoda</taxon>
        <taxon>Eucestoda</taxon>
        <taxon>Diphyllobothriidea</taxon>
        <taxon>Diphyllobothriidae</taxon>
        <taxon>Dibothriocephalus</taxon>
    </lineage>
</organism>
<dbReference type="InterPro" id="IPR000782">
    <property type="entry name" value="FAS1_domain"/>
</dbReference>
<dbReference type="Gene3D" id="2.30.180.10">
    <property type="entry name" value="FAS1 domain"/>
    <property type="match status" value="1"/>
</dbReference>
<dbReference type="OrthoDB" id="286301at2759"/>
<dbReference type="Pfam" id="PF02469">
    <property type="entry name" value="Fasciclin"/>
    <property type="match status" value="1"/>
</dbReference>
<feature type="domain" description="FAS1" evidence="1">
    <location>
        <begin position="32"/>
        <end position="153"/>
    </location>
</feature>
<evidence type="ECO:0000313" key="3">
    <source>
        <dbReference type="Proteomes" id="UP000281553"/>
    </source>
</evidence>
<proteinExistence type="predicted"/>
<dbReference type="EMBL" id="UYRU01051573">
    <property type="protein sequence ID" value="VDN11494.1"/>
    <property type="molecule type" value="Genomic_DNA"/>
</dbReference>
<dbReference type="Proteomes" id="UP000281553">
    <property type="component" value="Unassembled WGS sequence"/>
</dbReference>
<dbReference type="SUPFAM" id="SSF82153">
    <property type="entry name" value="FAS1 domain"/>
    <property type="match status" value="1"/>
</dbReference>
<keyword evidence="3" id="KW-1185">Reference proteome</keyword>
<name>A0A3P7L4A9_DIBLA</name>
<evidence type="ECO:0000313" key="2">
    <source>
        <dbReference type="EMBL" id="VDN11494.1"/>
    </source>
</evidence>
<dbReference type="PROSITE" id="PS50213">
    <property type="entry name" value="FAS1"/>
    <property type="match status" value="1"/>
</dbReference>